<dbReference type="EMBL" id="GEDG01023209">
    <property type="protein sequence ID" value="JAP16913.1"/>
    <property type="molecule type" value="Transcribed_RNA"/>
</dbReference>
<dbReference type="AlphaFoldDB" id="A0A0V0H916"/>
<evidence type="ECO:0000313" key="1">
    <source>
        <dbReference type="EMBL" id="JAP16913.1"/>
    </source>
</evidence>
<name>A0A0V0H916_SOLCH</name>
<protein>
    <submittedName>
        <fullName evidence="1">Putative ovule protein</fullName>
    </submittedName>
</protein>
<reference evidence="1" key="1">
    <citation type="submission" date="2015-12" db="EMBL/GenBank/DDBJ databases">
        <title>Gene expression during late stages of embryo sac development: a critical building block for successful pollen-pistil interactions.</title>
        <authorList>
            <person name="Liu Y."/>
            <person name="Joly V."/>
            <person name="Sabar M."/>
            <person name="Matton D.P."/>
        </authorList>
    </citation>
    <scope>NUCLEOTIDE SEQUENCE</scope>
</reference>
<proteinExistence type="predicted"/>
<accession>A0A0V0H916</accession>
<sequence length="95" mass="10579">MLKSKQGMIFWTSEKVVTVGLNHYHSVILFFLGGGGWGTPFWQRLCLMILACLPSHWNNESCNQLFNFVGSSLFLAIKIFPPCIQGCGLVVNEVG</sequence>
<dbReference type="EMBL" id="GEDG01022834">
    <property type="protein sequence ID" value="JAP17196.1"/>
    <property type="molecule type" value="Transcribed_RNA"/>
</dbReference>
<organism evidence="1">
    <name type="scientific">Solanum chacoense</name>
    <name type="common">Chaco potato</name>
    <dbReference type="NCBI Taxonomy" id="4108"/>
    <lineage>
        <taxon>Eukaryota</taxon>
        <taxon>Viridiplantae</taxon>
        <taxon>Streptophyta</taxon>
        <taxon>Embryophyta</taxon>
        <taxon>Tracheophyta</taxon>
        <taxon>Spermatophyta</taxon>
        <taxon>Magnoliopsida</taxon>
        <taxon>eudicotyledons</taxon>
        <taxon>Gunneridae</taxon>
        <taxon>Pentapetalae</taxon>
        <taxon>asterids</taxon>
        <taxon>lamiids</taxon>
        <taxon>Solanales</taxon>
        <taxon>Solanaceae</taxon>
        <taxon>Solanoideae</taxon>
        <taxon>Solaneae</taxon>
        <taxon>Solanum</taxon>
    </lineage>
</organism>